<accession>A0A2G5E4D9</accession>
<keyword evidence="1" id="KW-0472">Membrane</keyword>
<dbReference type="InParanoid" id="A0A2G5E4D9"/>
<keyword evidence="3" id="KW-1185">Reference proteome</keyword>
<dbReference type="AlphaFoldDB" id="A0A2G5E4D9"/>
<feature type="transmembrane region" description="Helical" evidence="1">
    <location>
        <begin position="38"/>
        <end position="59"/>
    </location>
</feature>
<evidence type="ECO:0000256" key="1">
    <source>
        <dbReference type="SAM" id="Phobius"/>
    </source>
</evidence>
<keyword evidence="1" id="KW-0812">Transmembrane</keyword>
<gene>
    <name evidence="2" type="ORF">AQUCO_01200098v1</name>
</gene>
<dbReference type="Proteomes" id="UP000230069">
    <property type="component" value="Unassembled WGS sequence"/>
</dbReference>
<protein>
    <submittedName>
        <fullName evidence="2">Uncharacterized protein</fullName>
    </submittedName>
</protein>
<sequence>MPHPWINTSTNMEDSLESIHEPFRKFIKYTTHTLKFVFLAYPFFTFLLKAFKLVILIRFPNIHVSSNSRHFNLNTTSLFSISCSH</sequence>
<keyword evidence="1" id="KW-1133">Transmembrane helix</keyword>
<organism evidence="2 3">
    <name type="scientific">Aquilegia coerulea</name>
    <name type="common">Rocky mountain columbine</name>
    <dbReference type="NCBI Taxonomy" id="218851"/>
    <lineage>
        <taxon>Eukaryota</taxon>
        <taxon>Viridiplantae</taxon>
        <taxon>Streptophyta</taxon>
        <taxon>Embryophyta</taxon>
        <taxon>Tracheophyta</taxon>
        <taxon>Spermatophyta</taxon>
        <taxon>Magnoliopsida</taxon>
        <taxon>Ranunculales</taxon>
        <taxon>Ranunculaceae</taxon>
        <taxon>Thalictroideae</taxon>
        <taxon>Aquilegia</taxon>
    </lineage>
</organism>
<proteinExistence type="predicted"/>
<name>A0A2G5E4D9_AQUCA</name>
<evidence type="ECO:0000313" key="3">
    <source>
        <dbReference type="Proteomes" id="UP000230069"/>
    </source>
</evidence>
<reference evidence="2 3" key="1">
    <citation type="submission" date="2017-09" db="EMBL/GenBank/DDBJ databases">
        <title>WGS assembly of Aquilegia coerulea Goldsmith.</title>
        <authorList>
            <person name="Hodges S."/>
            <person name="Kramer E."/>
            <person name="Nordborg M."/>
            <person name="Tomkins J."/>
            <person name="Borevitz J."/>
            <person name="Derieg N."/>
            <person name="Yan J."/>
            <person name="Mihaltcheva S."/>
            <person name="Hayes R.D."/>
            <person name="Rokhsar D."/>
        </authorList>
    </citation>
    <scope>NUCLEOTIDE SEQUENCE [LARGE SCALE GENOMIC DNA]</scope>
    <source>
        <strain evidence="3">cv. Goldsmith</strain>
    </source>
</reference>
<dbReference type="EMBL" id="KZ305029">
    <property type="protein sequence ID" value="PIA50648.1"/>
    <property type="molecule type" value="Genomic_DNA"/>
</dbReference>
<evidence type="ECO:0000313" key="2">
    <source>
        <dbReference type="EMBL" id="PIA50648.1"/>
    </source>
</evidence>